<dbReference type="Proteomes" id="UP001143981">
    <property type="component" value="Unassembled WGS sequence"/>
</dbReference>
<accession>A0A9W7Y5L0</accession>
<reference evidence="2" key="1">
    <citation type="submission" date="2022-07" db="EMBL/GenBank/DDBJ databases">
        <title>Phylogenomic reconstructions and comparative analyses of Kickxellomycotina fungi.</title>
        <authorList>
            <person name="Reynolds N.K."/>
            <person name="Stajich J.E."/>
            <person name="Barry K."/>
            <person name="Grigoriev I.V."/>
            <person name="Crous P."/>
            <person name="Smith M.E."/>
        </authorList>
    </citation>
    <scope>NUCLEOTIDE SEQUENCE</scope>
    <source>
        <strain evidence="2">BCRC 34381</strain>
    </source>
</reference>
<protein>
    <submittedName>
        <fullName evidence="2">Uncharacterized protein</fullName>
    </submittedName>
</protein>
<sequence length="169" mass="17765">MQGGSPRAMQGGSPKAAHYAGASFNNSPAANTLPLPPSFLTTPTKSPLAGRAGIACDEDVFGLSPVRMTLGERERQLESIVGPYRVPQPQFERAAGLHHMPQSLPPPPQFGYHGSHSVADLSQPDAGVASIFQKLRLAMDLSQKRPATVAPVSGAGPRGPHHFAPVYNA</sequence>
<dbReference type="Pfam" id="PF15365">
    <property type="entry name" value="PNRC"/>
    <property type="match status" value="1"/>
</dbReference>
<evidence type="ECO:0000256" key="1">
    <source>
        <dbReference type="SAM" id="MobiDB-lite"/>
    </source>
</evidence>
<dbReference type="OrthoDB" id="5568663at2759"/>
<comment type="caution">
    <text evidence="2">The sequence shown here is derived from an EMBL/GenBank/DDBJ whole genome shotgun (WGS) entry which is preliminary data.</text>
</comment>
<proteinExistence type="predicted"/>
<dbReference type="EMBL" id="JANBOI010000812">
    <property type="protein sequence ID" value="KAJ1728447.1"/>
    <property type="molecule type" value="Genomic_DNA"/>
</dbReference>
<dbReference type="InterPro" id="IPR028322">
    <property type="entry name" value="PNRC-like_rgn"/>
</dbReference>
<keyword evidence="3" id="KW-1185">Reference proteome</keyword>
<organism evidence="2 3">
    <name type="scientific">Coemansia biformis</name>
    <dbReference type="NCBI Taxonomy" id="1286918"/>
    <lineage>
        <taxon>Eukaryota</taxon>
        <taxon>Fungi</taxon>
        <taxon>Fungi incertae sedis</taxon>
        <taxon>Zoopagomycota</taxon>
        <taxon>Kickxellomycotina</taxon>
        <taxon>Kickxellomycetes</taxon>
        <taxon>Kickxellales</taxon>
        <taxon>Kickxellaceae</taxon>
        <taxon>Coemansia</taxon>
    </lineage>
</organism>
<feature type="region of interest" description="Disordered" evidence="1">
    <location>
        <begin position="1"/>
        <end position="48"/>
    </location>
</feature>
<feature type="compositionally biased region" description="Low complexity" evidence="1">
    <location>
        <begin position="38"/>
        <end position="48"/>
    </location>
</feature>
<dbReference type="AlphaFoldDB" id="A0A9W7Y5L0"/>
<dbReference type="GO" id="GO:0016071">
    <property type="term" value="P:mRNA metabolic process"/>
    <property type="evidence" value="ECO:0007669"/>
    <property type="project" value="UniProtKB-ARBA"/>
</dbReference>
<evidence type="ECO:0000313" key="3">
    <source>
        <dbReference type="Proteomes" id="UP001143981"/>
    </source>
</evidence>
<feature type="region of interest" description="Disordered" evidence="1">
    <location>
        <begin position="148"/>
        <end position="169"/>
    </location>
</feature>
<gene>
    <name evidence="2" type="ORF">LPJ61_004028</name>
</gene>
<evidence type="ECO:0000313" key="2">
    <source>
        <dbReference type="EMBL" id="KAJ1728447.1"/>
    </source>
</evidence>
<name>A0A9W7Y5L0_9FUNG</name>